<reference evidence="16" key="1">
    <citation type="journal article" date="2020" name="bioRxiv">
        <title>Hybrid origin of Populus tomentosa Carr. identified through genome sequencing and phylogenomic analysis.</title>
        <authorList>
            <person name="An X."/>
            <person name="Gao K."/>
            <person name="Chen Z."/>
            <person name="Li J."/>
            <person name="Yang X."/>
            <person name="Yang X."/>
            <person name="Zhou J."/>
            <person name="Guo T."/>
            <person name="Zhao T."/>
            <person name="Huang S."/>
            <person name="Miao D."/>
            <person name="Khan W.U."/>
            <person name="Rao P."/>
            <person name="Ye M."/>
            <person name="Lei B."/>
            <person name="Liao W."/>
            <person name="Wang J."/>
            <person name="Ji L."/>
            <person name="Li Y."/>
            <person name="Guo B."/>
            <person name="Mustafa N.S."/>
            <person name="Li S."/>
            <person name="Yun Q."/>
            <person name="Keller S.R."/>
            <person name="Mao J."/>
            <person name="Zhang R."/>
            <person name="Strauss S.H."/>
        </authorList>
    </citation>
    <scope>NUCLEOTIDE SEQUENCE</scope>
    <source>
        <strain evidence="16">GM15</strain>
        <tissue evidence="16">Leaf</tissue>
    </source>
</reference>
<dbReference type="InterPro" id="IPR027417">
    <property type="entry name" value="P-loop_NTPase"/>
</dbReference>
<dbReference type="PROSITE" id="PS00211">
    <property type="entry name" value="ABC_TRANSPORTER_1"/>
    <property type="match status" value="1"/>
</dbReference>
<feature type="transmembrane region" description="Helical" evidence="12">
    <location>
        <begin position="278"/>
        <end position="295"/>
    </location>
</feature>
<feature type="chain" id="PRO_5036500972" description="ABC-type xenobiotic transporter" evidence="13">
    <location>
        <begin position="19"/>
        <end position="1028"/>
    </location>
</feature>
<dbReference type="GO" id="GO:0016020">
    <property type="term" value="C:membrane"/>
    <property type="evidence" value="ECO:0007669"/>
    <property type="project" value="UniProtKB-SubCell"/>
</dbReference>
<organism evidence="16 17">
    <name type="scientific">Populus tomentosa</name>
    <name type="common">Chinese white poplar</name>
    <dbReference type="NCBI Taxonomy" id="118781"/>
    <lineage>
        <taxon>Eukaryota</taxon>
        <taxon>Viridiplantae</taxon>
        <taxon>Streptophyta</taxon>
        <taxon>Embryophyta</taxon>
        <taxon>Tracheophyta</taxon>
        <taxon>Spermatophyta</taxon>
        <taxon>Magnoliopsida</taxon>
        <taxon>eudicotyledons</taxon>
        <taxon>Gunneridae</taxon>
        <taxon>Pentapetalae</taxon>
        <taxon>rosids</taxon>
        <taxon>fabids</taxon>
        <taxon>Malpighiales</taxon>
        <taxon>Salicaceae</taxon>
        <taxon>Saliceae</taxon>
        <taxon>Populus</taxon>
    </lineage>
</organism>
<dbReference type="InterPro" id="IPR011527">
    <property type="entry name" value="ABC1_TM_dom"/>
</dbReference>
<dbReference type="EC" id="7.6.2.2" evidence="3"/>
<feature type="transmembrane region" description="Helical" evidence="12">
    <location>
        <begin position="166"/>
        <end position="185"/>
    </location>
</feature>
<dbReference type="Gene3D" id="1.20.1560.10">
    <property type="entry name" value="ABC transporter type 1, transmembrane domain"/>
    <property type="match status" value="2"/>
</dbReference>
<dbReference type="InterPro" id="IPR050173">
    <property type="entry name" value="ABC_transporter_C-like"/>
</dbReference>
<feature type="transmembrane region" description="Helical" evidence="12">
    <location>
        <begin position="888"/>
        <end position="910"/>
    </location>
</feature>
<keyword evidence="8 12" id="KW-1133">Transmembrane helix</keyword>
<dbReference type="Gene3D" id="3.40.50.300">
    <property type="entry name" value="P-loop containing nucleotide triphosphate hydrolases"/>
    <property type="match status" value="2"/>
</dbReference>
<feature type="region of interest" description="Disordered" evidence="11">
    <location>
        <begin position="716"/>
        <end position="735"/>
    </location>
</feature>
<comment type="subcellular location">
    <subcellularLocation>
        <location evidence="1">Membrane</location>
        <topology evidence="1">Multi-pass membrane protein</topology>
    </subcellularLocation>
</comment>
<dbReference type="Proteomes" id="UP000886885">
    <property type="component" value="Unassembled WGS sequence"/>
</dbReference>
<keyword evidence="17" id="KW-1185">Reference proteome</keyword>
<comment type="caution">
    <text evidence="16">The sequence shown here is derived from an EMBL/GenBank/DDBJ whole genome shotgun (WGS) entry which is preliminary data.</text>
</comment>
<evidence type="ECO:0000256" key="3">
    <source>
        <dbReference type="ARBA" id="ARBA00012191"/>
    </source>
</evidence>
<keyword evidence="7" id="KW-0067">ATP-binding</keyword>
<evidence type="ECO:0000256" key="10">
    <source>
        <dbReference type="ARBA" id="ARBA00034018"/>
    </source>
</evidence>
<dbReference type="CDD" id="cd18579">
    <property type="entry name" value="ABC_6TM_ABCC_D1"/>
    <property type="match status" value="1"/>
</dbReference>
<evidence type="ECO:0000259" key="14">
    <source>
        <dbReference type="PROSITE" id="PS50893"/>
    </source>
</evidence>
<evidence type="ECO:0000256" key="7">
    <source>
        <dbReference type="ARBA" id="ARBA00022840"/>
    </source>
</evidence>
<dbReference type="InterPro" id="IPR003593">
    <property type="entry name" value="AAA+_ATPase"/>
</dbReference>
<evidence type="ECO:0000313" key="16">
    <source>
        <dbReference type="EMBL" id="KAG6735692.1"/>
    </source>
</evidence>
<evidence type="ECO:0000256" key="5">
    <source>
        <dbReference type="ARBA" id="ARBA00022692"/>
    </source>
</evidence>
<feature type="signal peptide" evidence="13">
    <location>
        <begin position="1"/>
        <end position="18"/>
    </location>
</feature>
<dbReference type="PANTHER" id="PTHR24223:SF456">
    <property type="entry name" value="MULTIDRUG RESISTANCE-ASSOCIATED PROTEIN LETHAL(2)03659"/>
    <property type="match status" value="1"/>
</dbReference>
<dbReference type="GO" id="GO:0005524">
    <property type="term" value="F:ATP binding"/>
    <property type="evidence" value="ECO:0007669"/>
    <property type="project" value="UniProtKB-KW"/>
</dbReference>
<keyword evidence="6" id="KW-0547">Nucleotide-binding</keyword>
<feature type="transmembrane region" description="Helical" evidence="12">
    <location>
        <begin position="378"/>
        <end position="400"/>
    </location>
</feature>
<proteinExistence type="inferred from homology"/>
<evidence type="ECO:0000256" key="9">
    <source>
        <dbReference type="ARBA" id="ARBA00023136"/>
    </source>
</evidence>
<dbReference type="InterPro" id="IPR036640">
    <property type="entry name" value="ABC1_TM_sf"/>
</dbReference>
<keyword evidence="4" id="KW-0813">Transport</keyword>
<dbReference type="InterPro" id="IPR017871">
    <property type="entry name" value="ABC_transporter-like_CS"/>
</dbReference>
<dbReference type="GO" id="GO:0008559">
    <property type="term" value="F:ABC-type xenobiotic transporter activity"/>
    <property type="evidence" value="ECO:0007669"/>
    <property type="project" value="UniProtKB-EC"/>
</dbReference>
<feature type="domain" description="ABC transmembrane type-1" evidence="15">
    <location>
        <begin position="784"/>
        <end position="918"/>
    </location>
</feature>
<dbReference type="AlphaFoldDB" id="A0A8X7XS58"/>
<dbReference type="SUPFAM" id="SSF52540">
    <property type="entry name" value="P-loop containing nucleoside triphosphate hydrolases"/>
    <property type="match status" value="3"/>
</dbReference>
<feature type="domain" description="ABC transmembrane type-1" evidence="15">
    <location>
        <begin position="72"/>
        <end position="307"/>
    </location>
</feature>
<gene>
    <name evidence="16" type="ORF">POTOM_061660</name>
</gene>
<evidence type="ECO:0000259" key="15">
    <source>
        <dbReference type="PROSITE" id="PS50929"/>
    </source>
</evidence>
<comment type="similarity">
    <text evidence="2">Belongs to the ABC transporter superfamily. ABCC family. Conjugate transporter (TC 3.A.1.208) subfamily.</text>
</comment>
<comment type="catalytic activity">
    <reaction evidence="10">
        <text>ATP + H2O + xenobioticSide 1 = ADP + phosphate + xenobioticSide 2.</text>
        <dbReference type="EC" id="7.6.2.2"/>
    </reaction>
</comment>
<evidence type="ECO:0000256" key="2">
    <source>
        <dbReference type="ARBA" id="ARBA00009726"/>
    </source>
</evidence>
<dbReference type="PROSITE" id="PS50929">
    <property type="entry name" value="ABC_TM1F"/>
    <property type="match status" value="2"/>
</dbReference>
<dbReference type="FunFam" id="1.20.1560.10:FF:000024">
    <property type="entry name" value="ABC transporter C family member 2"/>
    <property type="match status" value="1"/>
</dbReference>
<accession>A0A8X7XS58</accession>
<dbReference type="OrthoDB" id="6500128at2759"/>
<dbReference type="InterPro" id="IPR044746">
    <property type="entry name" value="ABCC_6TM_D1"/>
</dbReference>
<feature type="transmembrane region" description="Helical" evidence="12">
    <location>
        <begin position="856"/>
        <end position="876"/>
    </location>
</feature>
<sequence length="1028" mass="114089">MWYAYLLALLALYSTAESLYRLVMGISVLNLDGTTGLAPFEVLLVIHLIGKRQTHNFNCFCSAVLHLYMSEVIVQVFGVLCEAQYFQNVMRAGYRLRATLVAAVFRKSLRLTHEGQRKFASGKITNLMTTDAEALQQICQSLHTLWSAPFRIIVAMVLLYQHLNVASLLGALMLVLLFPIQTFVISRMQKLSKEGLQRTDKRIGLMNEILAAMDTVKCYAWESSFQAKVQGVRDDELSWFRKASLLGACNSFILKGIPVMVTVISFGMYTLLGGNLTPARAFTSLSLFAVLRFPLSMLPNMITQVLSSFFIVSLIVLLTAEILLMVVNANVSLKRLEELFLAEERIRLPNPLLDPWLPAVSIKNGCFSWDSKVSCINYSAYALLMFSLVMLAHAIAFYCINHLCMISSSYGLAGLLVSYWEYNVNTFISSSLLYADMAERHTLSNINLDVPIGSLVAVVGSTGEGKTSLVSAMLGELPATSDASVVIRGTVAYVPQVSCIFNATLEVRDNILFGSPFDPARYEKAIDVTALQHDLDLLPGGDLAEIGERGVNISGGQKQRVSMARAVYSNSDVYIFDDPLSALDAHVGRQDSTILASNAVGKRTLYLGWGFDCKGDLCATTYYLQVFDKCIKGELSWKTRILVTNQLHFLSQVDRIILVHEGTVKEEGTFEDLSNNGMLFRKLMGNAGKMEEYEEQENNEIVDNKTSSKQVANGVMNNLPKNVSGTKKPKEGKSALIKQEERETGVVNLKVLTRTKDKILLVCSMILAPMFILMQHFDFEISSFIVMDTVKSTAREVKRLDSITRSPVYAQFGEALNGLSTIRAYKAYDRMASINGKSMDNNVRYTLVNMGANRWLAIRLETLGGIMIWFTATFAVMQNGRADNQQAFASTMGLLLSYALNITSLLTAVLRLASLAENSLNSVERVGTYIELPSEAPLVIESNRLDGLHQEQSSLKMLTGAGKSSMLNALFRIVELERGRILIDDCDIAKFGLMDLRKVLVDRPTYNDGDLWEALERAHSKMLSEGIP</sequence>
<name>A0A8X7XS58_POPTO</name>
<dbReference type="SMART" id="SM00382">
    <property type="entry name" value="AAA"/>
    <property type="match status" value="1"/>
</dbReference>
<evidence type="ECO:0000256" key="8">
    <source>
        <dbReference type="ARBA" id="ARBA00022989"/>
    </source>
</evidence>
<dbReference type="Pfam" id="PF00664">
    <property type="entry name" value="ABC_membrane"/>
    <property type="match status" value="2"/>
</dbReference>
<feature type="domain" description="ABC transporter" evidence="14">
    <location>
        <begin position="427"/>
        <end position="686"/>
    </location>
</feature>
<feature type="transmembrane region" description="Helical" evidence="12">
    <location>
        <begin position="307"/>
        <end position="327"/>
    </location>
</feature>
<feature type="transmembrane region" description="Helical" evidence="12">
    <location>
        <begin position="252"/>
        <end position="272"/>
    </location>
</feature>
<keyword evidence="13" id="KW-0732">Signal</keyword>
<dbReference type="SUPFAM" id="SSF90123">
    <property type="entry name" value="ABC transporter transmembrane region"/>
    <property type="match status" value="2"/>
</dbReference>
<dbReference type="EMBL" id="JAAWWB010001831">
    <property type="protein sequence ID" value="KAG6735692.1"/>
    <property type="molecule type" value="Genomic_DNA"/>
</dbReference>
<keyword evidence="5 12" id="KW-0812">Transmembrane</keyword>
<feature type="compositionally biased region" description="Polar residues" evidence="11">
    <location>
        <begin position="716"/>
        <end position="725"/>
    </location>
</feature>
<evidence type="ECO:0000256" key="13">
    <source>
        <dbReference type="SAM" id="SignalP"/>
    </source>
</evidence>
<dbReference type="CDD" id="cd03250">
    <property type="entry name" value="ABCC_MRP_domain1"/>
    <property type="match status" value="1"/>
</dbReference>
<evidence type="ECO:0000256" key="12">
    <source>
        <dbReference type="SAM" id="Phobius"/>
    </source>
</evidence>
<dbReference type="Pfam" id="PF00005">
    <property type="entry name" value="ABC_tran"/>
    <property type="match status" value="1"/>
</dbReference>
<evidence type="ECO:0000256" key="6">
    <source>
        <dbReference type="ARBA" id="ARBA00022741"/>
    </source>
</evidence>
<evidence type="ECO:0000256" key="4">
    <source>
        <dbReference type="ARBA" id="ARBA00022448"/>
    </source>
</evidence>
<protein>
    <recommendedName>
        <fullName evidence="3">ABC-type xenobiotic transporter</fullName>
        <ecNumber evidence="3">7.6.2.2</ecNumber>
    </recommendedName>
</protein>
<dbReference type="GO" id="GO:0016887">
    <property type="term" value="F:ATP hydrolysis activity"/>
    <property type="evidence" value="ECO:0007669"/>
    <property type="project" value="InterPro"/>
</dbReference>
<keyword evidence="9 12" id="KW-0472">Membrane</keyword>
<dbReference type="PANTHER" id="PTHR24223">
    <property type="entry name" value="ATP-BINDING CASSETTE SUB-FAMILY C"/>
    <property type="match status" value="1"/>
</dbReference>
<evidence type="ECO:0000256" key="1">
    <source>
        <dbReference type="ARBA" id="ARBA00004141"/>
    </source>
</evidence>
<dbReference type="PROSITE" id="PS50893">
    <property type="entry name" value="ABC_TRANSPORTER_2"/>
    <property type="match status" value="1"/>
</dbReference>
<evidence type="ECO:0000313" key="17">
    <source>
        <dbReference type="Proteomes" id="UP000886885"/>
    </source>
</evidence>
<evidence type="ECO:0000256" key="11">
    <source>
        <dbReference type="SAM" id="MobiDB-lite"/>
    </source>
</evidence>
<dbReference type="InterPro" id="IPR003439">
    <property type="entry name" value="ABC_transporter-like_ATP-bd"/>
</dbReference>